<dbReference type="AlphaFoldDB" id="A0A412YZK6"/>
<dbReference type="PANTHER" id="PTHR22916:SF51">
    <property type="entry name" value="GLYCOSYLTRANSFERASE EPSH-RELATED"/>
    <property type="match status" value="1"/>
</dbReference>
<comment type="caution">
    <text evidence="4">The sequence shown here is derived from an EMBL/GenBank/DDBJ whole genome shotgun (WGS) entry which is preliminary data.</text>
</comment>
<organism evidence="4 5">
    <name type="scientific">Enterocloster bolteae</name>
    <dbReference type="NCBI Taxonomy" id="208479"/>
    <lineage>
        <taxon>Bacteria</taxon>
        <taxon>Bacillati</taxon>
        <taxon>Bacillota</taxon>
        <taxon>Clostridia</taxon>
        <taxon>Lachnospirales</taxon>
        <taxon>Lachnospiraceae</taxon>
        <taxon>Enterocloster</taxon>
    </lineage>
</organism>
<dbReference type="Proteomes" id="UP000284543">
    <property type="component" value="Unassembled WGS sequence"/>
</dbReference>
<evidence type="ECO:0000259" key="3">
    <source>
        <dbReference type="Pfam" id="PF00535"/>
    </source>
</evidence>
<evidence type="ECO:0000313" key="4">
    <source>
        <dbReference type="EMBL" id="RGV73138.1"/>
    </source>
</evidence>
<evidence type="ECO:0000256" key="2">
    <source>
        <dbReference type="ARBA" id="ARBA00022679"/>
    </source>
</evidence>
<sequence>MFFSIIIPIHNSEKYLRQCIDSILTQTCRDFEVILVNDGSKDDSPRICDQYCDEDTRFHVIHRKQGKGAASARNAGTNMASGEYIVYIDSDDYIEDAMLLADIKKQAEKGYDVICYKFRKYFEDTDEMAACTFSMPAPIEGETIGDYVNRLVKCDAFYCAPWTKAIRRKILVDGGVKFKEGLLSEDQEWYYHVLIGANSIIGIDKSYIIYRQHKSSTSISWTMKNLTDTIRIIMFWKKEIERTNLPDGYKNALLNSIAKLYCNLLIGYTRYSNTDKKNEYNNLKKLAGLMDYHINPRVNTFYKVYKVGGFTALMMVLKIICKLR</sequence>
<keyword evidence="2 4" id="KW-0808">Transferase</keyword>
<evidence type="ECO:0000313" key="5">
    <source>
        <dbReference type="Proteomes" id="UP000284543"/>
    </source>
</evidence>
<dbReference type="Gene3D" id="3.90.550.10">
    <property type="entry name" value="Spore Coat Polysaccharide Biosynthesis Protein SpsA, Chain A"/>
    <property type="match status" value="1"/>
</dbReference>
<protein>
    <submittedName>
        <fullName evidence="4">Glycosyltransferase family 2 protein</fullName>
    </submittedName>
</protein>
<dbReference type="CDD" id="cd00761">
    <property type="entry name" value="Glyco_tranf_GTA_type"/>
    <property type="match status" value="1"/>
</dbReference>
<dbReference type="InterPro" id="IPR001173">
    <property type="entry name" value="Glyco_trans_2-like"/>
</dbReference>
<accession>A0A412YZK6</accession>
<feature type="domain" description="Glycosyltransferase 2-like" evidence="3">
    <location>
        <begin position="4"/>
        <end position="171"/>
    </location>
</feature>
<evidence type="ECO:0000256" key="1">
    <source>
        <dbReference type="ARBA" id="ARBA00022676"/>
    </source>
</evidence>
<reference evidence="4 5" key="1">
    <citation type="submission" date="2018-08" db="EMBL/GenBank/DDBJ databases">
        <title>A genome reference for cultivated species of the human gut microbiota.</title>
        <authorList>
            <person name="Zou Y."/>
            <person name="Xue W."/>
            <person name="Luo G."/>
        </authorList>
    </citation>
    <scope>NUCLEOTIDE SEQUENCE [LARGE SCALE GENOMIC DNA]</scope>
    <source>
        <strain evidence="4 5">AF14-18</strain>
    </source>
</reference>
<dbReference type="InterPro" id="IPR029044">
    <property type="entry name" value="Nucleotide-diphossugar_trans"/>
</dbReference>
<name>A0A412YZK6_9FIRM</name>
<keyword evidence="1" id="KW-0328">Glycosyltransferase</keyword>
<dbReference type="EMBL" id="QRZM01000011">
    <property type="protein sequence ID" value="RGV73138.1"/>
    <property type="molecule type" value="Genomic_DNA"/>
</dbReference>
<dbReference type="GO" id="GO:0016757">
    <property type="term" value="F:glycosyltransferase activity"/>
    <property type="evidence" value="ECO:0007669"/>
    <property type="project" value="UniProtKB-KW"/>
</dbReference>
<dbReference type="Pfam" id="PF00535">
    <property type="entry name" value="Glycos_transf_2"/>
    <property type="match status" value="1"/>
</dbReference>
<dbReference type="RefSeq" id="WP_118019365.1">
    <property type="nucleotide sequence ID" value="NZ_CAUHGS010000004.1"/>
</dbReference>
<proteinExistence type="predicted"/>
<dbReference type="PANTHER" id="PTHR22916">
    <property type="entry name" value="GLYCOSYLTRANSFERASE"/>
    <property type="match status" value="1"/>
</dbReference>
<dbReference type="SUPFAM" id="SSF53448">
    <property type="entry name" value="Nucleotide-diphospho-sugar transferases"/>
    <property type="match status" value="1"/>
</dbReference>
<gene>
    <name evidence="4" type="ORF">DWW02_22300</name>
</gene>